<comment type="caution">
    <text evidence="1">The sequence shown here is derived from an EMBL/GenBank/DDBJ whole genome shotgun (WGS) entry which is preliminary data.</text>
</comment>
<dbReference type="RefSeq" id="WP_237855711.1">
    <property type="nucleotide sequence ID" value="NZ_JAKLWS010000030.1"/>
</dbReference>
<proteinExistence type="predicted"/>
<evidence type="ECO:0000313" key="1">
    <source>
        <dbReference type="EMBL" id="MCG2590335.1"/>
    </source>
</evidence>
<sequence length="78" mass="8543">MTCHPSNTHSINQPEADFRFGGAGQAVRRTFVYPQMAQASSLVPYPTSSTSESTTPMTSLTMYNRTIISMPDKLSGVR</sequence>
<dbReference type="EMBL" id="JAKLWS010000030">
    <property type="protein sequence ID" value="MCG2590335.1"/>
    <property type="molecule type" value="Genomic_DNA"/>
</dbReference>
<protein>
    <submittedName>
        <fullName evidence="1">Uncharacterized protein</fullName>
    </submittedName>
</protein>
<organism evidence="1 2">
    <name type="scientific">Rhodohalobacter sulfatireducens</name>
    <dbReference type="NCBI Taxonomy" id="2911366"/>
    <lineage>
        <taxon>Bacteria</taxon>
        <taxon>Pseudomonadati</taxon>
        <taxon>Balneolota</taxon>
        <taxon>Balneolia</taxon>
        <taxon>Balneolales</taxon>
        <taxon>Balneolaceae</taxon>
        <taxon>Rhodohalobacter</taxon>
    </lineage>
</organism>
<reference evidence="1" key="1">
    <citation type="submission" date="2022-01" db="EMBL/GenBank/DDBJ databases">
        <authorList>
            <person name="Wang Y."/>
        </authorList>
    </citation>
    <scope>NUCLEOTIDE SEQUENCE</scope>
    <source>
        <strain evidence="1">WB101</strain>
    </source>
</reference>
<accession>A0ABS9KHM0</accession>
<keyword evidence="2" id="KW-1185">Reference proteome</keyword>
<dbReference type="Proteomes" id="UP001165366">
    <property type="component" value="Unassembled WGS sequence"/>
</dbReference>
<gene>
    <name evidence="1" type="ORF">L6773_17290</name>
</gene>
<name>A0ABS9KHM0_9BACT</name>
<reference evidence="1" key="2">
    <citation type="submission" date="2024-05" db="EMBL/GenBank/DDBJ databases">
        <title>Rhodohalobacter halophilus gen. nov., sp. nov., a moderately halophilic member of the family Balneolaceae.</title>
        <authorList>
            <person name="Xia J."/>
        </authorList>
    </citation>
    <scope>NUCLEOTIDE SEQUENCE</scope>
    <source>
        <strain evidence="1">WB101</strain>
    </source>
</reference>
<evidence type="ECO:0000313" key="2">
    <source>
        <dbReference type="Proteomes" id="UP001165366"/>
    </source>
</evidence>